<keyword evidence="3" id="KW-0677">Repeat</keyword>
<dbReference type="GO" id="GO:0005634">
    <property type="term" value="C:nucleus"/>
    <property type="evidence" value="ECO:0007669"/>
    <property type="project" value="UniProtKB-SubCell"/>
</dbReference>
<dbReference type="GO" id="GO:0043124">
    <property type="term" value="P:negative regulation of canonical NF-kappaB signal transduction"/>
    <property type="evidence" value="ECO:0007669"/>
    <property type="project" value="InterPro"/>
</dbReference>
<evidence type="ECO:0000256" key="4">
    <source>
        <dbReference type="ARBA" id="ARBA00023043"/>
    </source>
</evidence>
<keyword evidence="4" id="KW-0040">ANK repeat</keyword>
<dbReference type="AlphaFoldDB" id="L8WKT3"/>
<evidence type="ECO:0000256" key="6">
    <source>
        <dbReference type="SAM" id="MobiDB-lite"/>
    </source>
</evidence>
<organism evidence="7 8">
    <name type="scientific">Thanatephorus cucumeris (strain AG1-IA)</name>
    <name type="common">Rice sheath blight fungus</name>
    <name type="synonym">Rhizoctonia solani</name>
    <dbReference type="NCBI Taxonomy" id="983506"/>
    <lineage>
        <taxon>Eukaryota</taxon>
        <taxon>Fungi</taxon>
        <taxon>Dikarya</taxon>
        <taxon>Basidiomycota</taxon>
        <taxon>Agaricomycotina</taxon>
        <taxon>Agaricomycetes</taxon>
        <taxon>Cantharellales</taxon>
        <taxon>Ceratobasidiaceae</taxon>
        <taxon>Rhizoctonia</taxon>
        <taxon>Rhizoctonia solani AG-1</taxon>
    </lineage>
</organism>
<comment type="caution">
    <text evidence="7">The sequence shown here is derived from an EMBL/GenBank/DDBJ whole genome shotgun (WGS) entry which is preliminary data.</text>
</comment>
<dbReference type="PANTHER" id="PTHR15263:SF1">
    <property type="entry name" value="NF-KAPPA-B INHIBITOR-LIKE PROTEIN 1"/>
    <property type="match status" value="1"/>
</dbReference>
<evidence type="ECO:0000313" key="8">
    <source>
        <dbReference type="Proteomes" id="UP000011668"/>
    </source>
</evidence>
<protein>
    <submittedName>
        <fullName evidence="7">Uncharacterized protein</fullName>
    </submittedName>
</protein>
<dbReference type="OrthoDB" id="412109at2759"/>
<dbReference type="Proteomes" id="UP000011668">
    <property type="component" value="Unassembled WGS sequence"/>
</dbReference>
<feature type="region of interest" description="Disordered" evidence="6">
    <location>
        <begin position="71"/>
        <end position="144"/>
    </location>
</feature>
<keyword evidence="8" id="KW-1185">Reference proteome</keyword>
<sequence length="378" mass="43696">MVEVSPCELAACPQVRRYTTQVFLYFMDFGGLVDSCNQLFGQPNPVYNNGRATTESLLLLFLTSTTKVLGRPEQHRMRQEREHLEAQKRKAERIQAHERRMRKQAEDAARAKADRARRHQERVADETRRRREKDARYPRSSSAQSNYAEYDYSYGAHNQQQFQHDSSTSATATRDAIRRYTAGLGRMNRVAVACDEQLSFTDIPWPTLYPICGTYGISEESVRHIVLSELLYPRKDRRGRLLAFLRYWHPDKFVGSVCRWMQHIRESDRAAVYEGVTMVAPSAMKHLSDKYGSPNLAYHVNCDGSVTCLQFIYFFDSYFKELHAKQGKPLTRPRQTTLRENREKGREGKQKQGGHDKRGSKHGEAVKTWYRGVISGVS</sequence>
<accession>L8WKT3</accession>
<dbReference type="HOGENOM" id="CLU_731935_0_0_1"/>
<evidence type="ECO:0000256" key="1">
    <source>
        <dbReference type="ARBA" id="ARBA00004123"/>
    </source>
</evidence>
<dbReference type="EMBL" id="AFRT01002913">
    <property type="protein sequence ID" value="ELU36979.1"/>
    <property type="molecule type" value="Genomic_DNA"/>
</dbReference>
<evidence type="ECO:0000256" key="5">
    <source>
        <dbReference type="ARBA" id="ARBA00023242"/>
    </source>
</evidence>
<feature type="compositionally biased region" description="Basic and acidic residues" evidence="6">
    <location>
        <begin position="337"/>
        <end position="365"/>
    </location>
</feature>
<keyword evidence="2" id="KW-0597">Phosphoprotein</keyword>
<keyword evidence="5" id="KW-0539">Nucleus</keyword>
<evidence type="ECO:0000256" key="2">
    <source>
        <dbReference type="ARBA" id="ARBA00022553"/>
    </source>
</evidence>
<dbReference type="STRING" id="983506.L8WKT3"/>
<feature type="compositionally biased region" description="Basic and acidic residues" evidence="6">
    <location>
        <begin position="71"/>
        <end position="114"/>
    </location>
</feature>
<feature type="region of interest" description="Disordered" evidence="6">
    <location>
        <begin position="329"/>
        <end position="367"/>
    </location>
</feature>
<evidence type="ECO:0000313" key="7">
    <source>
        <dbReference type="EMBL" id="ELU36979.1"/>
    </source>
</evidence>
<gene>
    <name evidence="7" type="ORF">AG1IA_08994</name>
</gene>
<reference evidence="7 8" key="1">
    <citation type="journal article" date="2013" name="Nat. Commun.">
        <title>The evolution and pathogenic mechanisms of the rice sheath blight pathogen.</title>
        <authorList>
            <person name="Zheng A."/>
            <person name="Lin R."/>
            <person name="Xu L."/>
            <person name="Qin P."/>
            <person name="Tang C."/>
            <person name="Ai P."/>
            <person name="Zhang D."/>
            <person name="Liu Y."/>
            <person name="Sun Z."/>
            <person name="Feng H."/>
            <person name="Wang Y."/>
            <person name="Chen Y."/>
            <person name="Liang X."/>
            <person name="Fu R."/>
            <person name="Li Q."/>
            <person name="Zhang J."/>
            <person name="Yu X."/>
            <person name="Xie Z."/>
            <person name="Ding L."/>
            <person name="Guan P."/>
            <person name="Tang J."/>
            <person name="Liang Y."/>
            <person name="Wang S."/>
            <person name="Deng Q."/>
            <person name="Li S."/>
            <person name="Zhu J."/>
            <person name="Wang L."/>
            <person name="Liu H."/>
            <person name="Li P."/>
        </authorList>
    </citation>
    <scope>NUCLEOTIDE SEQUENCE [LARGE SCALE GENOMIC DNA]</scope>
    <source>
        <strain evidence="8">AG-1 IA</strain>
    </source>
</reference>
<feature type="compositionally biased region" description="Basic and acidic residues" evidence="6">
    <location>
        <begin position="121"/>
        <end position="137"/>
    </location>
</feature>
<dbReference type="PANTHER" id="PTHR15263">
    <property type="entry name" value="I-KAPPA-B-LIKE PROTEIN IKBL"/>
    <property type="match status" value="1"/>
</dbReference>
<name>L8WKT3_THACA</name>
<dbReference type="InterPro" id="IPR038753">
    <property type="entry name" value="NFKBIL1"/>
</dbReference>
<evidence type="ECO:0000256" key="3">
    <source>
        <dbReference type="ARBA" id="ARBA00022737"/>
    </source>
</evidence>
<proteinExistence type="predicted"/>
<comment type="subcellular location">
    <subcellularLocation>
        <location evidence="1">Nucleus</location>
    </subcellularLocation>
</comment>